<name>A0ABQ5A6D3_9ASTR</name>
<dbReference type="InterPro" id="IPR001929">
    <property type="entry name" value="Germin"/>
</dbReference>
<dbReference type="Proteomes" id="UP001151760">
    <property type="component" value="Unassembled WGS sequence"/>
</dbReference>
<keyword evidence="11" id="KW-1185">Reference proteome</keyword>
<evidence type="ECO:0000256" key="7">
    <source>
        <dbReference type="ARBA" id="ARBA00023211"/>
    </source>
</evidence>
<keyword evidence="5" id="KW-0479">Metal-binding</keyword>
<proteinExistence type="inferred from homology"/>
<dbReference type="SUPFAM" id="SSF51182">
    <property type="entry name" value="RmlC-like cupins"/>
    <property type="match status" value="1"/>
</dbReference>
<dbReference type="CDD" id="cd02241">
    <property type="entry name" value="cupin_OxOx"/>
    <property type="match status" value="1"/>
</dbReference>
<evidence type="ECO:0000259" key="9">
    <source>
        <dbReference type="SMART" id="SM00835"/>
    </source>
</evidence>
<keyword evidence="3" id="KW-0052">Apoplast</keyword>
<dbReference type="Gene3D" id="2.60.120.10">
    <property type="entry name" value="Jelly Rolls"/>
    <property type="match status" value="1"/>
</dbReference>
<reference evidence="10" key="1">
    <citation type="journal article" date="2022" name="Int. J. Mol. Sci.">
        <title>Draft Genome of Tanacetum Coccineum: Genomic Comparison of Closely Related Tanacetum-Family Plants.</title>
        <authorList>
            <person name="Yamashiro T."/>
            <person name="Shiraishi A."/>
            <person name="Nakayama K."/>
            <person name="Satake H."/>
        </authorList>
    </citation>
    <scope>NUCLEOTIDE SEQUENCE</scope>
</reference>
<reference evidence="10" key="2">
    <citation type="submission" date="2022-01" db="EMBL/GenBank/DDBJ databases">
        <authorList>
            <person name="Yamashiro T."/>
            <person name="Shiraishi A."/>
            <person name="Satake H."/>
            <person name="Nakayama K."/>
        </authorList>
    </citation>
    <scope>NUCLEOTIDE SEQUENCE</scope>
</reference>
<evidence type="ECO:0000256" key="4">
    <source>
        <dbReference type="ARBA" id="ARBA00022525"/>
    </source>
</evidence>
<comment type="subcellular location">
    <subcellularLocation>
        <location evidence="1">Secreted</location>
        <location evidence="1">Extracellular space</location>
        <location evidence="1">Apoplast</location>
    </subcellularLocation>
</comment>
<evidence type="ECO:0000313" key="10">
    <source>
        <dbReference type="EMBL" id="GJS98199.1"/>
    </source>
</evidence>
<dbReference type="EMBL" id="BQNB010012024">
    <property type="protein sequence ID" value="GJS98199.1"/>
    <property type="molecule type" value="Genomic_DNA"/>
</dbReference>
<dbReference type="InterPro" id="IPR011051">
    <property type="entry name" value="RmlC_Cupin_sf"/>
</dbReference>
<dbReference type="InterPro" id="IPR014710">
    <property type="entry name" value="RmlC-like_jellyroll"/>
</dbReference>
<evidence type="ECO:0000256" key="5">
    <source>
        <dbReference type="ARBA" id="ARBA00022723"/>
    </source>
</evidence>
<dbReference type="SMART" id="SM00835">
    <property type="entry name" value="Cupin_1"/>
    <property type="match status" value="1"/>
</dbReference>
<evidence type="ECO:0000256" key="8">
    <source>
        <dbReference type="SAM" id="MobiDB-lite"/>
    </source>
</evidence>
<dbReference type="PRINTS" id="PR00325">
    <property type="entry name" value="GERMIN"/>
</dbReference>
<keyword evidence="7" id="KW-0464">Manganese</keyword>
<feature type="domain" description="Cupin type-1" evidence="9">
    <location>
        <begin position="181"/>
        <end position="331"/>
    </location>
</feature>
<comment type="similarity">
    <text evidence="2">Belongs to the germin family.</text>
</comment>
<dbReference type="PROSITE" id="PS00725">
    <property type="entry name" value="GERMIN"/>
    <property type="match status" value="1"/>
</dbReference>
<keyword evidence="4" id="KW-0964">Secreted</keyword>
<gene>
    <name evidence="10" type="ORF">Tco_0819369</name>
</gene>
<feature type="region of interest" description="Disordered" evidence="8">
    <location>
        <begin position="99"/>
        <end position="120"/>
    </location>
</feature>
<protein>
    <submittedName>
        <fullName evidence="10">Germin-like protein 2-1</fullName>
    </submittedName>
</protein>
<sequence length="337" mass="36871">MAGSIARFDIKNFHGNGVQKHGCSKQKGCKQLGPDIKTRIHGVHDQKHVWFEVELQGAQGNRKAKVIQSAYGNVAENKEVKKSKKANLWKLLSKSSSRCSSESRRKTHHNLRHISTSEEKNQDQDDEVIGLLLATFTLVALASDPGSLQDFCVADNSSKVLVNGFVCKDPKMVKAEDFLFRGLDKMGNTTNAVGSNVTAVNVNQLPGLNTFGISMVRIDYAPWGQNAPHTHPRATEILVVIEGSLLVGFVTSNTDNKLFTQRLEKGDVFVFPEGLIHFQQNVGKGYALAIAALSSQNPGVITIADAVFGSNPDISDDILARAFQVDKKVIDEIQSNF</sequence>
<accession>A0ABQ5A6D3</accession>
<organism evidence="10 11">
    <name type="scientific">Tanacetum coccineum</name>
    <dbReference type="NCBI Taxonomy" id="301880"/>
    <lineage>
        <taxon>Eukaryota</taxon>
        <taxon>Viridiplantae</taxon>
        <taxon>Streptophyta</taxon>
        <taxon>Embryophyta</taxon>
        <taxon>Tracheophyta</taxon>
        <taxon>Spermatophyta</taxon>
        <taxon>Magnoliopsida</taxon>
        <taxon>eudicotyledons</taxon>
        <taxon>Gunneridae</taxon>
        <taxon>Pentapetalae</taxon>
        <taxon>asterids</taxon>
        <taxon>campanulids</taxon>
        <taxon>Asterales</taxon>
        <taxon>Asteraceae</taxon>
        <taxon>Asteroideae</taxon>
        <taxon>Anthemideae</taxon>
        <taxon>Anthemidinae</taxon>
        <taxon>Tanacetum</taxon>
    </lineage>
</organism>
<dbReference type="InterPro" id="IPR019780">
    <property type="entry name" value="Germin_Mn-BS"/>
</dbReference>
<keyword evidence="6" id="KW-1015">Disulfide bond</keyword>
<evidence type="ECO:0000256" key="6">
    <source>
        <dbReference type="ARBA" id="ARBA00023157"/>
    </source>
</evidence>
<dbReference type="PANTHER" id="PTHR31238">
    <property type="entry name" value="GERMIN-LIKE PROTEIN SUBFAMILY 3 MEMBER 3"/>
    <property type="match status" value="1"/>
</dbReference>
<dbReference type="Pfam" id="PF00190">
    <property type="entry name" value="Cupin_1"/>
    <property type="match status" value="1"/>
</dbReference>
<dbReference type="InterPro" id="IPR006045">
    <property type="entry name" value="Cupin_1"/>
</dbReference>
<evidence type="ECO:0000256" key="2">
    <source>
        <dbReference type="ARBA" id="ARBA00007456"/>
    </source>
</evidence>
<evidence type="ECO:0000256" key="1">
    <source>
        <dbReference type="ARBA" id="ARBA00004271"/>
    </source>
</evidence>
<evidence type="ECO:0000313" key="11">
    <source>
        <dbReference type="Proteomes" id="UP001151760"/>
    </source>
</evidence>
<evidence type="ECO:0000256" key="3">
    <source>
        <dbReference type="ARBA" id="ARBA00022523"/>
    </source>
</evidence>
<comment type="caution">
    <text evidence="10">The sequence shown here is derived from an EMBL/GenBank/DDBJ whole genome shotgun (WGS) entry which is preliminary data.</text>
</comment>